<dbReference type="GO" id="GO:0005524">
    <property type="term" value="F:ATP binding"/>
    <property type="evidence" value="ECO:0007669"/>
    <property type="project" value="UniProtKB-UniRule"/>
</dbReference>
<dbReference type="SUPFAM" id="SSF55550">
    <property type="entry name" value="SH2 domain"/>
    <property type="match status" value="1"/>
</dbReference>
<dbReference type="Pfam" id="PF07714">
    <property type="entry name" value="PK_Tyr_Ser-Thr"/>
    <property type="match status" value="1"/>
</dbReference>
<sequence length="426" mass="48406">MTINKSIEKEQYYHGLLQREDLQNLLTHNGDYLIRMAEPKPGEKGAFVLSVMYNNAFLEHSGSIKHFVIKEVGNKFTINDRDKSSTIQHLIDFHRKDKGSIQPDVNIIRPIMRQMWELDHDSVTIQRKLGEGAFGEVSMGTLKLKKSGKTVKVAIKQAKMEKVSQSQIKEFMREARVMRSLSHPNVVKFYGVAAGQEPLYMVMELATNGSLDSYLRKNTELGVETQNEMVMQAAWGLEYLHSKPLLHRDVAARNCLYGDGQIKISDFGLSRPGIIYQMERKQFVPVRWLAVETLNLFVYTPKTDVWSYGILCWEIYNAGATPYPNMTLNEVSSQVRGGYRMELPPTVSPDIAGLIIGRCWVENPIERFSMSEITDFLQRRFGMRRPNFERPEVSREGANSGGGGAAKALRTVIGKKKKHVGRITSK</sequence>
<keyword evidence="1 9" id="KW-0808">Transferase</keyword>
<keyword evidence="14" id="KW-1185">Reference proteome</keyword>
<reference evidence="14" key="1">
    <citation type="submission" date="2010-08" db="EMBL/GenBank/DDBJ databases">
        <authorList>
            <consortium name="Caenorhabditis japonica Sequencing Consortium"/>
            <person name="Wilson R.K."/>
        </authorList>
    </citation>
    <scope>NUCLEOTIDE SEQUENCE [LARGE SCALE GENOMIC DNA]</scope>
    <source>
        <strain evidence="14">DF5081</strain>
    </source>
</reference>
<dbReference type="Gene3D" id="3.30.505.10">
    <property type="entry name" value="SH2 domain"/>
    <property type="match status" value="1"/>
</dbReference>
<evidence type="ECO:0000256" key="6">
    <source>
        <dbReference type="ARBA" id="ARBA00051245"/>
    </source>
</evidence>
<dbReference type="InterPro" id="IPR036860">
    <property type="entry name" value="SH2_dom_sf"/>
</dbReference>
<evidence type="ECO:0000256" key="3">
    <source>
        <dbReference type="ARBA" id="ARBA00022777"/>
    </source>
</evidence>
<dbReference type="CDD" id="cd10361">
    <property type="entry name" value="SH2_Fps_family"/>
    <property type="match status" value="1"/>
</dbReference>
<feature type="domain" description="SH2" evidence="11">
    <location>
        <begin position="12"/>
        <end position="111"/>
    </location>
</feature>
<feature type="region of interest" description="Disordered" evidence="10">
    <location>
        <begin position="388"/>
        <end position="426"/>
    </location>
</feature>
<comment type="similarity">
    <text evidence="9">Belongs to the protein kinase superfamily. Tyr protein kinase family.</text>
</comment>
<dbReference type="SMART" id="SM00252">
    <property type="entry name" value="SH2"/>
    <property type="match status" value="1"/>
</dbReference>
<dbReference type="Proteomes" id="UP000005237">
    <property type="component" value="Unassembled WGS sequence"/>
</dbReference>
<dbReference type="InterPro" id="IPR035849">
    <property type="entry name" value="Fes/Fps/Fer_SH2"/>
</dbReference>
<evidence type="ECO:0000256" key="5">
    <source>
        <dbReference type="ARBA" id="ARBA00023137"/>
    </source>
</evidence>
<dbReference type="PANTHER" id="PTHR24418">
    <property type="entry name" value="TYROSINE-PROTEIN KINASE"/>
    <property type="match status" value="1"/>
</dbReference>
<dbReference type="PROSITE" id="PS50001">
    <property type="entry name" value="SH2"/>
    <property type="match status" value="1"/>
</dbReference>
<dbReference type="CDD" id="cd00192">
    <property type="entry name" value="PTKc"/>
    <property type="match status" value="1"/>
</dbReference>
<dbReference type="Pfam" id="PF00017">
    <property type="entry name" value="SH2"/>
    <property type="match status" value="1"/>
</dbReference>
<evidence type="ECO:0000256" key="9">
    <source>
        <dbReference type="RuleBase" id="RU362096"/>
    </source>
</evidence>
<evidence type="ECO:0000259" key="12">
    <source>
        <dbReference type="PROSITE" id="PS50011"/>
    </source>
</evidence>
<evidence type="ECO:0000313" key="13">
    <source>
        <dbReference type="EnsemblMetazoa" id="CJA37120b.1"/>
    </source>
</evidence>
<evidence type="ECO:0000256" key="10">
    <source>
        <dbReference type="SAM" id="MobiDB-lite"/>
    </source>
</evidence>
<dbReference type="InterPro" id="IPR001245">
    <property type="entry name" value="Ser-Thr/Tyr_kinase_cat_dom"/>
</dbReference>
<dbReference type="Gene3D" id="1.10.510.10">
    <property type="entry name" value="Transferase(Phosphotransferase) domain 1"/>
    <property type="match status" value="1"/>
</dbReference>
<name>A0A8R1IL29_CAEJA</name>
<evidence type="ECO:0000256" key="2">
    <source>
        <dbReference type="ARBA" id="ARBA00022741"/>
    </source>
</evidence>
<keyword evidence="7" id="KW-0727">SH2 domain</keyword>
<protein>
    <recommendedName>
        <fullName evidence="9">Tyrosine-protein kinase</fullName>
        <ecNumber evidence="9">2.7.10.2</ecNumber>
    </recommendedName>
</protein>
<dbReference type="Gene3D" id="3.30.200.20">
    <property type="entry name" value="Phosphorylase Kinase, domain 1"/>
    <property type="match status" value="1"/>
</dbReference>
<dbReference type="EC" id="2.7.10.2" evidence="9"/>
<feature type="binding site" evidence="8">
    <location>
        <position position="156"/>
    </location>
    <ligand>
        <name>ATP</name>
        <dbReference type="ChEBI" id="CHEBI:30616"/>
    </ligand>
</feature>
<dbReference type="SUPFAM" id="SSF56112">
    <property type="entry name" value="Protein kinase-like (PK-like)"/>
    <property type="match status" value="1"/>
</dbReference>
<keyword evidence="5 9" id="KW-0829">Tyrosine-protein kinase</keyword>
<dbReference type="PROSITE" id="PS00109">
    <property type="entry name" value="PROTEIN_KINASE_TYR"/>
    <property type="match status" value="1"/>
</dbReference>
<dbReference type="AlphaFoldDB" id="A0A8R1IL29"/>
<dbReference type="InterPro" id="IPR008266">
    <property type="entry name" value="Tyr_kinase_AS"/>
</dbReference>
<keyword evidence="2 8" id="KW-0547">Nucleotide-binding</keyword>
<feature type="domain" description="Protein kinase" evidence="12">
    <location>
        <begin position="123"/>
        <end position="377"/>
    </location>
</feature>
<dbReference type="PROSITE" id="PS00107">
    <property type="entry name" value="PROTEIN_KINASE_ATP"/>
    <property type="match status" value="1"/>
</dbReference>
<feature type="compositionally biased region" description="Basic residues" evidence="10">
    <location>
        <begin position="413"/>
        <end position="426"/>
    </location>
</feature>
<dbReference type="InterPro" id="IPR000980">
    <property type="entry name" value="SH2"/>
</dbReference>
<evidence type="ECO:0000256" key="7">
    <source>
        <dbReference type="PROSITE-ProRule" id="PRU00191"/>
    </source>
</evidence>
<dbReference type="InterPro" id="IPR017441">
    <property type="entry name" value="Protein_kinase_ATP_BS"/>
</dbReference>
<organism evidence="13 14">
    <name type="scientific">Caenorhabditis japonica</name>
    <dbReference type="NCBI Taxonomy" id="281687"/>
    <lineage>
        <taxon>Eukaryota</taxon>
        <taxon>Metazoa</taxon>
        <taxon>Ecdysozoa</taxon>
        <taxon>Nematoda</taxon>
        <taxon>Chromadorea</taxon>
        <taxon>Rhabditida</taxon>
        <taxon>Rhabditina</taxon>
        <taxon>Rhabditomorpha</taxon>
        <taxon>Rhabditoidea</taxon>
        <taxon>Rhabditidae</taxon>
        <taxon>Peloderinae</taxon>
        <taxon>Caenorhabditis</taxon>
    </lineage>
</organism>
<dbReference type="FunFam" id="3.30.200.20:FF:000518">
    <property type="entry name" value="Tyrosine-protein kinase"/>
    <property type="match status" value="1"/>
</dbReference>
<evidence type="ECO:0000256" key="4">
    <source>
        <dbReference type="ARBA" id="ARBA00022840"/>
    </source>
</evidence>
<dbReference type="PROSITE" id="PS50011">
    <property type="entry name" value="PROTEIN_KINASE_DOM"/>
    <property type="match status" value="1"/>
</dbReference>
<comment type="catalytic activity">
    <reaction evidence="6 9">
        <text>L-tyrosyl-[protein] + ATP = O-phospho-L-tyrosyl-[protein] + ADP + H(+)</text>
        <dbReference type="Rhea" id="RHEA:10596"/>
        <dbReference type="Rhea" id="RHEA-COMP:10136"/>
        <dbReference type="Rhea" id="RHEA-COMP:20101"/>
        <dbReference type="ChEBI" id="CHEBI:15378"/>
        <dbReference type="ChEBI" id="CHEBI:30616"/>
        <dbReference type="ChEBI" id="CHEBI:46858"/>
        <dbReference type="ChEBI" id="CHEBI:61978"/>
        <dbReference type="ChEBI" id="CHEBI:456216"/>
        <dbReference type="EC" id="2.7.10.2"/>
    </reaction>
</comment>
<dbReference type="InterPro" id="IPR011009">
    <property type="entry name" value="Kinase-like_dom_sf"/>
</dbReference>
<evidence type="ECO:0000259" key="11">
    <source>
        <dbReference type="PROSITE" id="PS50001"/>
    </source>
</evidence>
<proteinExistence type="inferred from homology"/>
<dbReference type="SMART" id="SM00219">
    <property type="entry name" value="TyrKc"/>
    <property type="match status" value="1"/>
</dbReference>
<dbReference type="PRINTS" id="PR00109">
    <property type="entry name" value="TYRKINASE"/>
</dbReference>
<reference evidence="13" key="2">
    <citation type="submission" date="2022-06" db="UniProtKB">
        <authorList>
            <consortium name="EnsemblMetazoa"/>
        </authorList>
    </citation>
    <scope>IDENTIFICATION</scope>
    <source>
        <strain evidence="13">DF5081</strain>
    </source>
</reference>
<evidence type="ECO:0000256" key="1">
    <source>
        <dbReference type="ARBA" id="ARBA00022679"/>
    </source>
</evidence>
<keyword evidence="3 9" id="KW-0418">Kinase</keyword>
<evidence type="ECO:0000313" key="14">
    <source>
        <dbReference type="Proteomes" id="UP000005237"/>
    </source>
</evidence>
<keyword evidence="4 8" id="KW-0067">ATP-binding</keyword>
<dbReference type="InterPro" id="IPR050198">
    <property type="entry name" value="Non-receptor_tyrosine_kinases"/>
</dbReference>
<dbReference type="EnsemblMetazoa" id="CJA37120b.1">
    <property type="protein sequence ID" value="CJA37120b.1"/>
    <property type="gene ID" value="WBGene00212967"/>
</dbReference>
<dbReference type="GO" id="GO:0004715">
    <property type="term" value="F:non-membrane spanning protein tyrosine kinase activity"/>
    <property type="evidence" value="ECO:0007669"/>
    <property type="project" value="UniProtKB-EC"/>
</dbReference>
<evidence type="ECO:0000256" key="8">
    <source>
        <dbReference type="PROSITE-ProRule" id="PRU10141"/>
    </source>
</evidence>
<dbReference type="InterPro" id="IPR000719">
    <property type="entry name" value="Prot_kinase_dom"/>
</dbReference>
<accession>A0A8R1IL29</accession>
<dbReference type="InterPro" id="IPR020635">
    <property type="entry name" value="Tyr_kinase_cat_dom"/>
</dbReference>
<dbReference type="PRINTS" id="PR00401">
    <property type="entry name" value="SH2DOMAIN"/>
</dbReference>